<reference evidence="2 3" key="1">
    <citation type="submission" date="2020-01" db="EMBL/GenBank/DDBJ databases">
        <authorList>
            <person name="Palmer J.M."/>
        </authorList>
    </citation>
    <scope>NUCLEOTIDE SEQUENCE [LARGE SCALE GENOMIC DNA]</scope>
    <source>
        <strain evidence="2 3">TWF970</strain>
    </source>
</reference>
<sequence length="158" mass="17575">MNNFSKNAGYKEPLKPYNLCRTAANAIDSVATLSQRIQALGHTGGSTFGRWYKSRRVNVDIQSAFLGTPSRKDLLEAIGKMGLRRHPQAAKSLTPDEKEKAIRQSEVLENLQTDAAEPRSCLIRDHKSLGSAKDADPTRTSKAISEPRKWLAKETPWI</sequence>
<dbReference type="PANTHER" id="PTHR37535:SF3">
    <property type="entry name" value="FLUG DOMAIN-CONTAINING PROTEIN"/>
    <property type="match status" value="1"/>
</dbReference>
<protein>
    <submittedName>
        <fullName evidence="2">Uncharacterized protein</fullName>
    </submittedName>
</protein>
<accession>A0A7C8VEP7</accession>
<evidence type="ECO:0000256" key="1">
    <source>
        <dbReference type="SAM" id="MobiDB-lite"/>
    </source>
</evidence>
<dbReference type="InterPro" id="IPR021842">
    <property type="entry name" value="DUF3435"/>
</dbReference>
<feature type="compositionally biased region" description="Basic and acidic residues" evidence="1">
    <location>
        <begin position="124"/>
        <end position="152"/>
    </location>
</feature>
<proteinExistence type="predicted"/>
<dbReference type="PANTHER" id="PTHR37535">
    <property type="entry name" value="FLUG DOMAIN PROTEIN"/>
    <property type="match status" value="1"/>
</dbReference>
<comment type="caution">
    <text evidence="2">The sequence shown here is derived from an EMBL/GenBank/DDBJ whole genome shotgun (WGS) entry which is preliminary data.</text>
</comment>
<evidence type="ECO:0000313" key="2">
    <source>
        <dbReference type="EMBL" id="KAF3287660.1"/>
    </source>
</evidence>
<gene>
    <name evidence="2" type="ORF">TWF970_007371</name>
</gene>
<dbReference type="AlphaFoldDB" id="A0A7C8VEP7"/>
<dbReference type="Pfam" id="PF11917">
    <property type="entry name" value="DUF3435"/>
    <property type="match status" value="1"/>
</dbReference>
<evidence type="ECO:0000313" key="3">
    <source>
        <dbReference type="Proteomes" id="UP000474640"/>
    </source>
</evidence>
<feature type="region of interest" description="Disordered" evidence="1">
    <location>
        <begin position="124"/>
        <end position="158"/>
    </location>
</feature>
<dbReference type="EMBL" id="JAABOJ010000004">
    <property type="protein sequence ID" value="KAF3287660.1"/>
    <property type="molecule type" value="Genomic_DNA"/>
</dbReference>
<organism evidence="2 3">
    <name type="scientific">Orbilia oligospora</name>
    <name type="common">Nematode-trapping fungus</name>
    <name type="synonym">Arthrobotrys oligospora</name>
    <dbReference type="NCBI Taxonomy" id="2813651"/>
    <lineage>
        <taxon>Eukaryota</taxon>
        <taxon>Fungi</taxon>
        <taxon>Dikarya</taxon>
        <taxon>Ascomycota</taxon>
        <taxon>Pezizomycotina</taxon>
        <taxon>Orbiliomycetes</taxon>
        <taxon>Orbiliales</taxon>
        <taxon>Orbiliaceae</taxon>
        <taxon>Orbilia</taxon>
    </lineage>
</organism>
<dbReference type="OrthoDB" id="5400098at2759"/>
<name>A0A7C8VEP7_ORBOL</name>
<dbReference type="Proteomes" id="UP000474640">
    <property type="component" value="Unassembled WGS sequence"/>
</dbReference>